<keyword evidence="1" id="KW-0378">Hydrolase</keyword>
<protein>
    <submittedName>
        <fullName evidence="4">Alpha-galactosidase</fullName>
    </submittedName>
</protein>
<dbReference type="InterPro" id="IPR013785">
    <property type="entry name" value="Aldolase_TIM"/>
</dbReference>
<organism evidence="4 5">
    <name type="scientific">Christiangramia crocea</name>
    <dbReference type="NCBI Taxonomy" id="2904124"/>
    <lineage>
        <taxon>Bacteria</taxon>
        <taxon>Pseudomonadati</taxon>
        <taxon>Bacteroidota</taxon>
        <taxon>Flavobacteriia</taxon>
        <taxon>Flavobacteriales</taxon>
        <taxon>Flavobacteriaceae</taxon>
        <taxon>Christiangramia</taxon>
    </lineage>
</organism>
<feature type="chain" id="PRO_5040839502" evidence="3">
    <location>
        <begin position="31"/>
        <end position="697"/>
    </location>
</feature>
<accession>A0A9X2A7B6</accession>
<keyword evidence="5" id="KW-1185">Reference proteome</keyword>
<sequence>MKMQSKYYIRKKFLNLTLVLFAMLAITAFANSEESEEPLKINHGNLVFEVNANLHTRLTSTLPGTKPIMLDYQPSEKIIIDNMMITDFALKDVKEKALKGELSGREWMVKGVFTKNGLKLEKYLKLIAYDDFPGLITREVQYVNASNEDVFIEKWINENYKILPQGDEPPFWAFQGSSSSSRSDWIKPLEPGYYQKNYMGMNDTDYGGGIPVTSVWRPDINIAVGHLSLTPELINLPTEMFRDSKVLVGISKEFGERTVFKTKDTISTLETFVSITKGDYYDNLARYSKLMQAKGIEIVEPEAAAFEPIWCAWGYGREFTMEEVVNTLPKVKDLGIDWAVLDDGFQVAEGDWRPASNRFPEGEDAIKKLVEKIHGYGLKAKIWWTPLAADPGSQALEQHPNMKIIQENGAPQFITWWNAYYLSPTKEETIEHTKNIVDLFLNEWDFDGLKMDGQHMNAVAPDYSLQNPLEAPQGLPDFFHMIYAEARQIKPNAVIENCPCGTCMSYYNMASMNQAVSSDPLSSWQIRHKGKTYKALVPKTAYYGDHVELSDNGNDFASSFGIGAVLGTKFTVPSSRENEESSKFLLTEEKEKIWRKWFSLYNEKMLSKEEYLGSLYDIGYDKPEAHVIKKNGSLYYAFYADSWNGKIELRGLAENTKYVLINYFDNIELGRIQSSNPFVDVSFKKFLLIEAQPSGDF</sequence>
<keyword evidence="3" id="KW-0732">Signal</keyword>
<dbReference type="InterPro" id="IPR050985">
    <property type="entry name" value="Alpha-glycosidase_related"/>
</dbReference>
<evidence type="ECO:0000256" key="3">
    <source>
        <dbReference type="SAM" id="SignalP"/>
    </source>
</evidence>
<evidence type="ECO:0000313" key="4">
    <source>
        <dbReference type="EMBL" id="MCG9970623.1"/>
    </source>
</evidence>
<evidence type="ECO:0000313" key="5">
    <source>
        <dbReference type="Proteomes" id="UP001139344"/>
    </source>
</evidence>
<dbReference type="SUPFAM" id="SSF51445">
    <property type="entry name" value="(Trans)glycosidases"/>
    <property type="match status" value="1"/>
</dbReference>
<evidence type="ECO:0000256" key="2">
    <source>
        <dbReference type="ARBA" id="ARBA00023295"/>
    </source>
</evidence>
<dbReference type="PANTHER" id="PTHR43053:SF3">
    <property type="entry name" value="ALPHA-GALACTOSIDASE C-RELATED"/>
    <property type="match status" value="1"/>
</dbReference>
<evidence type="ECO:0000256" key="1">
    <source>
        <dbReference type="ARBA" id="ARBA00022801"/>
    </source>
</evidence>
<name>A0A9X2A7B6_9FLAO</name>
<dbReference type="InterPro" id="IPR002252">
    <property type="entry name" value="Glyco_hydro_36"/>
</dbReference>
<keyword evidence="2" id="KW-0326">Glycosidase</keyword>
<dbReference type="Proteomes" id="UP001139344">
    <property type="component" value="Unassembled WGS sequence"/>
</dbReference>
<dbReference type="AlphaFoldDB" id="A0A9X2A7B6"/>
<dbReference type="Gene3D" id="3.20.20.70">
    <property type="entry name" value="Aldolase class I"/>
    <property type="match status" value="1"/>
</dbReference>
<comment type="caution">
    <text evidence="4">The sequence shown here is derived from an EMBL/GenBank/DDBJ whole genome shotgun (WGS) entry which is preliminary data.</text>
</comment>
<reference evidence="4" key="1">
    <citation type="submission" date="2021-12" db="EMBL/GenBank/DDBJ databases">
        <title>Description of Gramella crocea sp. nov., a new bacterium isolated from activated sludge.</title>
        <authorList>
            <person name="Zhang X."/>
        </authorList>
    </citation>
    <scope>NUCLEOTIDE SEQUENCE</scope>
    <source>
        <strain evidence="4">YB25</strain>
    </source>
</reference>
<dbReference type="CDD" id="cd14791">
    <property type="entry name" value="GH36"/>
    <property type="match status" value="1"/>
</dbReference>
<feature type="signal peptide" evidence="3">
    <location>
        <begin position="1"/>
        <end position="30"/>
    </location>
</feature>
<gene>
    <name evidence="4" type="ORF">LU635_03155</name>
</gene>
<dbReference type="PANTHER" id="PTHR43053">
    <property type="entry name" value="GLYCOSIDASE FAMILY 31"/>
    <property type="match status" value="1"/>
</dbReference>
<dbReference type="InterPro" id="IPR017853">
    <property type="entry name" value="GH"/>
</dbReference>
<dbReference type="GO" id="GO:0016052">
    <property type="term" value="P:carbohydrate catabolic process"/>
    <property type="evidence" value="ECO:0007669"/>
    <property type="project" value="InterPro"/>
</dbReference>
<dbReference type="Pfam" id="PF02065">
    <property type="entry name" value="Melibiase"/>
    <property type="match status" value="1"/>
</dbReference>
<dbReference type="EMBL" id="JAJSON010000009">
    <property type="protein sequence ID" value="MCG9970623.1"/>
    <property type="molecule type" value="Genomic_DNA"/>
</dbReference>
<dbReference type="GO" id="GO:0004557">
    <property type="term" value="F:alpha-galactosidase activity"/>
    <property type="evidence" value="ECO:0007669"/>
    <property type="project" value="InterPro"/>
</dbReference>
<dbReference type="RefSeq" id="WP_240096100.1">
    <property type="nucleotide sequence ID" value="NZ_JAJSON010000009.1"/>
</dbReference>
<proteinExistence type="predicted"/>